<evidence type="ECO:0000256" key="5">
    <source>
        <dbReference type="ARBA" id="ARBA00023136"/>
    </source>
</evidence>
<protein>
    <submittedName>
        <fullName evidence="7">Membrane protein involved in the export of O-antigen and teichoic acid</fullName>
    </submittedName>
</protein>
<proteinExistence type="predicted"/>
<evidence type="ECO:0000256" key="6">
    <source>
        <dbReference type="SAM" id="Phobius"/>
    </source>
</evidence>
<feature type="transmembrane region" description="Helical" evidence="6">
    <location>
        <begin position="117"/>
        <end position="136"/>
    </location>
</feature>
<feature type="transmembrane region" description="Helical" evidence="6">
    <location>
        <begin position="312"/>
        <end position="334"/>
    </location>
</feature>
<feature type="transmembrane region" description="Helical" evidence="6">
    <location>
        <begin position="214"/>
        <end position="232"/>
    </location>
</feature>
<dbReference type="STRING" id="561176.SAMN04488561_0523"/>
<dbReference type="AlphaFoldDB" id="A0A1H5DUQ1"/>
<keyword evidence="4 6" id="KW-1133">Transmembrane helix</keyword>
<dbReference type="OrthoDB" id="5140599at2"/>
<feature type="transmembrane region" description="Helical" evidence="6">
    <location>
        <begin position="238"/>
        <end position="262"/>
    </location>
</feature>
<keyword evidence="3 6" id="KW-0812">Transmembrane</keyword>
<keyword evidence="5 6" id="KW-0472">Membrane</keyword>
<comment type="subcellular location">
    <subcellularLocation>
        <location evidence="1">Cell membrane</location>
        <topology evidence="1">Multi-pass membrane protein</topology>
    </subcellularLocation>
</comment>
<dbReference type="InterPro" id="IPR050833">
    <property type="entry name" value="Poly_Biosynth_Transport"/>
</dbReference>
<keyword evidence="2" id="KW-1003">Cell membrane</keyword>
<keyword evidence="8" id="KW-1185">Reference proteome</keyword>
<feature type="transmembrane region" description="Helical" evidence="6">
    <location>
        <begin position="346"/>
        <end position="363"/>
    </location>
</feature>
<dbReference type="RefSeq" id="WP_069114161.1">
    <property type="nucleotide sequence ID" value="NZ_FNUC01000002.1"/>
</dbReference>
<organism evidence="7 8">
    <name type="scientific">Jiangella alba</name>
    <dbReference type="NCBI Taxonomy" id="561176"/>
    <lineage>
        <taxon>Bacteria</taxon>
        <taxon>Bacillati</taxon>
        <taxon>Actinomycetota</taxon>
        <taxon>Actinomycetes</taxon>
        <taxon>Jiangellales</taxon>
        <taxon>Jiangellaceae</taxon>
        <taxon>Jiangella</taxon>
    </lineage>
</organism>
<sequence>MLQLARRLLGAGRGSAGLLALGTSAANLLGYALTVAGARRLGPHEFGAFSALLALIIVGNVAALAVQATTARAAATGRPVAPAVRSGLVLAVVIGVGLAALSPLAESALQLPSPAPAVAAAVAIAALTATAPPLGIIQGRERFGLLAALVLVQATLRVGGGLVGMALEPTATSALIGIALGFAAAGVVAWLVARPSSLRGGFAVRATLSSGAMLLGFVVLTNIDVILARHVLPPEVSGLYAAGSIFTKIAFWLPQFVPMLAFPALSDPARRRTAVTLGVAAVAVSGAALTLLCWLLAGPAVDLMAGMSYHDVVPWVPGFAGLGALYALAHLLVYAHLAQRDRWTTGVLWVVLAGYVVAVEVWATTLAGVLVPGLVAAALIVLWGLARERRGTPASGDAARAATTTPPAG</sequence>
<dbReference type="EMBL" id="FNUC01000002">
    <property type="protein sequence ID" value="SED82484.1"/>
    <property type="molecule type" value="Genomic_DNA"/>
</dbReference>
<evidence type="ECO:0000256" key="1">
    <source>
        <dbReference type="ARBA" id="ARBA00004651"/>
    </source>
</evidence>
<evidence type="ECO:0000256" key="4">
    <source>
        <dbReference type="ARBA" id="ARBA00022989"/>
    </source>
</evidence>
<name>A0A1H5DUQ1_9ACTN</name>
<feature type="transmembrane region" description="Helical" evidence="6">
    <location>
        <begin position="173"/>
        <end position="193"/>
    </location>
</feature>
<dbReference type="PANTHER" id="PTHR30250">
    <property type="entry name" value="PST FAMILY PREDICTED COLANIC ACID TRANSPORTER"/>
    <property type="match status" value="1"/>
</dbReference>
<evidence type="ECO:0000313" key="7">
    <source>
        <dbReference type="EMBL" id="SED82484.1"/>
    </source>
</evidence>
<reference evidence="8" key="1">
    <citation type="submission" date="2016-10" db="EMBL/GenBank/DDBJ databases">
        <authorList>
            <person name="Varghese N."/>
            <person name="Submissions S."/>
        </authorList>
    </citation>
    <scope>NUCLEOTIDE SEQUENCE [LARGE SCALE GENOMIC DNA]</scope>
    <source>
        <strain evidence="8">DSM 45237</strain>
    </source>
</reference>
<gene>
    <name evidence="7" type="ORF">SAMN04488561_0523</name>
</gene>
<accession>A0A1H5DUQ1</accession>
<evidence type="ECO:0000313" key="8">
    <source>
        <dbReference type="Proteomes" id="UP000181980"/>
    </source>
</evidence>
<evidence type="ECO:0000256" key="3">
    <source>
        <dbReference type="ARBA" id="ARBA00022692"/>
    </source>
</evidence>
<dbReference type="Proteomes" id="UP000181980">
    <property type="component" value="Unassembled WGS sequence"/>
</dbReference>
<feature type="transmembrane region" description="Helical" evidence="6">
    <location>
        <begin position="12"/>
        <end position="34"/>
    </location>
</feature>
<dbReference type="PANTHER" id="PTHR30250:SF11">
    <property type="entry name" value="O-ANTIGEN TRANSPORTER-RELATED"/>
    <property type="match status" value="1"/>
</dbReference>
<feature type="transmembrane region" description="Helical" evidence="6">
    <location>
        <begin position="87"/>
        <end position="105"/>
    </location>
</feature>
<dbReference type="GO" id="GO:0005886">
    <property type="term" value="C:plasma membrane"/>
    <property type="evidence" value="ECO:0007669"/>
    <property type="project" value="UniProtKB-SubCell"/>
</dbReference>
<evidence type="ECO:0000256" key="2">
    <source>
        <dbReference type="ARBA" id="ARBA00022475"/>
    </source>
</evidence>
<feature type="transmembrane region" description="Helical" evidence="6">
    <location>
        <begin position="274"/>
        <end position="297"/>
    </location>
</feature>
<feature type="transmembrane region" description="Helical" evidence="6">
    <location>
        <begin position="46"/>
        <end position="66"/>
    </location>
</feature>
<feature type="transmembrane region" description="Helical" evidence="6">
    <location>
        <begin position="369"/>
        <end position="386"/>
    </location>
</feature>
<feature type="transmembrane region" description="Helical" evidence="6">
    <location>
        <begin position="143"/>
        <end position="167"/>
    </location>
</feature>